<name>A0AAD4BDY5_BOLED</name>
<keyword evidence="6" id="KW-0010">Activator</keyword>
<dbReference type="Gene3D" id="3.40.50.10810">
    <property type="entry name" value="Tandem AAA-ATPase domain"/>
    <property type="match status" value="1"/>
</dbReference>
<dbReference type="GO" id="GO:0004386">
    <property type="term" value="F:helicase activity"/>
    <property type="evidence" value="ECO:0007669"/>
    <property type="project" value="UniProtKB-KW"/>
</dbReference>
<keyword evidence="2" id="KW-0547">Nucleotide-binding</keyword>
<dbReference type="SUPFAM" id="SSF52540">
    <property type="entry name" value="P-loop containing nucleoside triphosphate hydrolases"/>
    <property type="match status" value="1"/>
</dbReference>
<evidence type="ECO:0000313" key="9">
    <source>
        <dbReference type="EMBL" id="KAF8431218.1"/>
    </source>
</evidence>
<evidence type="ECO:0000256" key="1">
    <source>
        <dbReference type="ARBA" id="ARBA00004123"/>
    </source>
</evidence>
<keyword evidence="5" id="KW-0238">DNA-binding</keyword>
<protein>
    <recommendedName>
        <fullName evidence="7">SNF2 N-terminal domain-containing protein</fullName>
    </recommendedName>
</protein>
<gene>
    <name evidence="8" type="ORF">L210DRAFT_2168776</name>
    <name evidence="9" type="ORF">L210DRAFT_2997902</name>
</gene>
<dbReference type="GO" id="GO:0003677">
    <property type="term" value="F:DNA binding"/>
    <property type="evidence" value="ECO:0007669"/>
    <property type="project" value="UniProtKB-KW"/>
</dbReference>
<comment type="caution">
    <text evidence="8">The sequence shown here is derived from an EMBL/GenBank/DDBJ whole genome shotgun (WGS) entry which is preliminary data.</text>
</comment>
<dbReference type="PANTHER" id="PTHR45685:SF1">
    <property type="entry name" value="HELICASE SRCAP"/>
    <property type="match status" value="1"/>
</dbReference>
<evidence type="ECO:0000256" key="5">
    <source>
        <dbReference type="ARBA" id="ARBA00023125"/>
    </source>
</evidence>
<proteinExistence type="predicted"/>
<feature type="domain" description="SNF2 N-terminal" evidence="7">
    <location>
        <begin position="154"/>
        <end position="227"/>
    </location>
</feature>
<evidence type="ECO:0000256" key="2">
    <source>
        <dbReference type="ARBA" id="ARBA00022741"/>
    </source>
</evidence>
<evidence type="ECO:0000259" key="7">
    <source>
        <dbReference type="Pfam" id="PF00176"/>
    </source>
</evidence>
<dbReference type="EMBL" id="WHUW01000052">
    <property type="protein sequence ID" value="KAF8431218.1"/>
    <property type="molecule type" value="Genomic_DNA"/>
</dbReference>
<dbReference type="GO" id="GO:0000812">
    <property type="term" value="C:Swr1 complex"/>
    <property type="evidence" value="ECO:0007669"/>
    <property type="project" value="TreeGrafter"/>
</dbReference>
<dbReference type="EMBL" id="WHUW01000126">
    <property type="protein sequence ID" value="KAF8422339.1"/>
    <property type="molecule type" value="Genomic_DNA"/>
</dbReference>
<reference evidence="8" key="1">
    <citation type="submission" date="2019-10" db="EMBL/GenBank/DDBJ databases">
        <authorList>
            <consortium name="DOE Joint Genome Institute"/>
            <person name="Kuo A."/>
            <person name="Miyauchi S."/>
            <person name="Kiss E."/>
            <person name="Drula E."/>
            <person name="Kohler A."/>
            <person name="Sanchez-Garcia M."/>
            <person name="Andreopoulos B."/>
            <person name="Barry K.W."/>
            <person name="Bonito G."/>
            <person name="Buee M."/>
            <person name="Carver A."/>
            <person name="Chen C."/>
            <person name="Cichocki N."/>
            <person name="Clum A."/>
            <person name="Culley D."/>
            <person name="Crous P.W."/>
            <person name="Fauchery L."/>
            <person name="Girlanda M."/>
            <person name="Hayes R."/>
            <person name="Keri Z."/>
            <person name="LaButti K."/>
            <person name="Lipzen A."/>
            <person name="Lombard V."/>
            <person name="Magnuson J."/>
            <person name="Maillard F."/>
            <person name="Morin E."/>
            <person name="Murat C."/>
            <person name="Nolan M."/>
            <person name="Ohm R."/>
            <person name="Pangilinan J."/>
            <person name="Pereira M."/>
            <person name="Perotto S."/>
            <person name="Peter M."/>
            <person name="Riley R."/>
            <person name="Sitrit Y."/>
            <person name="Stielow B."/>
            <person name="Szollosi G."/>
            <person name="Zifcakova L."/>
            <person name="Stursova M."/>
            <person name="Spatafora J.W."/>
            <person name="Tedersoo L."/>
            <person name="Vaario L.-M."/>
            <person name="Yamada A."/>
            <person name="Yan M."/>
            <person name="Wang P."/>
            <person name="Xu J."/>
            <person name="Bruns T."/>
            <person name="Baldrian P."/>
            <person name="Vilgalys R."/>
            <person name="Henrissat B."/>
            <person name="Grigoriev I.V."/>
            <person name="Hibbett D."/>
            <person name="Nagy L.G."/>
            <person name="Martin F.M."/>
        </authorList>
    </citation>
    <scope>NUCLEOTIDE SEQUENCE</scope>
    <source>
        <strain evidence="8">BED1</strain>
    </source>
</reference>
<organism evidence="8 10">
    <name type="scientific">Boletus edulis BED1</name>
    <dbReference type="NCBI Taxonomy" id="1328754"/>
    <lineage>
        <taxon>Eukaryota</taxon>
        <taxon>Fungi</taxon>
        <taxon>Dikarya</taxon>
        <taxon>Basidiomycota</taxon>
        <taxon>Agaricomycotina</taxon>
        <taxon>Agaricomycetes</taxon>
        <taxon>Agaricomycetidae</taxon>
        <taxon>Boletales</taxon>
        <taxon>Boletineae</taxon>
        <taxon>Boletaceae</taxon>
        <taxon>Boletoideae</taxon>
        <taxon>Boletus</taxon>
    </lineage>
</organism>
<evidence type="ECO:0000313" key="8">
    <source>
        <dbReference type="EMBL" id="KAF8422339.1"/>
    </source>
</evidence>
<comment type="subcellular location">
    <subcellularLocation>
        <location evidence="1">Nucleus</location>
    </subcellularLocation>
</comment>
<keyword evidence="10" id="KW-1185">Reference proteome</keyword>
<dbReference type="GO" id="GO:0042393">
    <property type="term" value="F:histone binding"/>
    <property type="evidence" value="ECO:0007669"/>
    <property type="project" value="TreeGrafter"/>
</dbReference>
<dbReference type="InterPro" id="IPR050520">
    <property type="entry name" value="INO80/SWR1_helicase"/>
</dbReference>
<reference evidence="8" key="2">
    <citation type="journal article" date="2020" name="Nat. Commun.">
        <title>Large-scale genome sequencing of mycorrhizal fungi provides insights into the early evolution of symbiotic traits.</title>
        <authorList>
            <person name="Miyauchi S."/>
            <person name="Kiss E."/>
            <person name="Kuo A."/>
            <person name="Drula E."/>
            <person name="Kohler A."/>
            <person name="Sanchez-Garcia M."/>
            <person name="Morin E."/>
            <person name="Andreopoulos B."/>
            <person name="Barry K.W."/>
            <person name="Bonito G."/>
            <person name="Buee M."/>
            <person name="Carver A."/>
            <person name="Chen C."/>
            <person name="Cichocki N."/>
            <person name="Clum A."/>
            <person name="Culley D."/>
            <person name="Crous P.W."/>
            <person name="Fauchery L."/>
            <person name="Girlanda M."/>
            <person name="Hayes R.D."/>
            <person name="Keri Z."/>
            <person name="LaButti K."/>
            <person name="Lipzen A."/>
            <person name="Lombard V."/>
            <person name="Magnuson J."/>
            <person name="Maillard F."/>
            <person name="Murat C."/>
            <person name="Nolan M."/>
            <person name="Ohm R.A."/>
            <person name="Pangilinan J."/>
            <person name="Pereira M.F."/>
            <person name="Perotto S."/>
            <person name="Peter M."/>
            <person name="Pfister S."/>
            <person name="Riley R."/>
            <person name="Sitrit Y."/>
            <person name="Stielow J.B."/>
            <person name="Szollosi G."/>
            <person name="Zifcakova L."/>
            <person name="Stursova M."/>
            <person name="Spatafora J.W."/>
            <person name="Tedersoo L."/>
            <person name="Vaario L.M."/>
            <person name="Yamada A."/>
            <person name="Yan M."/>
            <person name="Wang P."/>
            <person name="Xu J."/>
            <person name="Bruns T."/>
            <person name="Baldrian P."/>
            <person name="Vilgalys R."/>
            <person name="Dunand C."/>
            <person name="Henrissat B."/>
            <person name="Grigoriev I.V."/>
            <person name="Hibbett D."/>
            <person name="Nagy L.G."/>
            <person name="Martin F.M."/>
        </authorList>
    </citation>
    <scope>NUCLEOTIDE SEQUENCE</scope>
    <source>
        <strain evidence="8">BED1</strain>
    </source>
</reference>
<accession>A0AAD4BDY5</accession>
<dbReference type="InterPro" id="IPR027417">
    <property type="entry name" value="P-loop_NTPase"/>
</dbReference>
<dbReference type="InterPro" id="IPR000330">
    <property type="entry name" value="SNF2_N"/>
</dbReference>
<evidence type="ECO:0000256" key="3">
    <source>
        <dbReference type="ARBA" id="ARBA00022806"/>
    </source>
</evidence>
<dbReference type="GO" id="GO:0005524">
    <property type="term" value="F:ATP binding"/>
    <property type="evidence" value="ECO:0007669"/>
    <property type="project" value="UniProtKB-KW"/>
</dbReference>
<dbReference type="InterPro" id="IPR038718">
    <property type="entry name" value="SNF2-like_sf"/>
</dbReference>
<sequence>MVGRLFRGMAASVPPPFPYIVLFTHTRALTVGLEHYIVYPPGVDFGKILMTSKDGPPSSQLATTQGLSGGAVPGGRGIIDEKRRATQDIALVHAEYSQLSWEYQAPERTTTGMVQQASLQRLHHFIHACRTVAAVQYPAHVSLLSAVTPQRHALQNDLTELWAILRFLMSCTNFANLKEFGEWFSNPLEKVIEMGMLDDENLKRVSKLHTVLRPYLLRRLKRDAETSTSTSLSTLQAATFLVRCVRVACSHS</sequence>
<evidence type="ECO:0000313" key="10">
    <source>
        <dbReference type="Proteomes" id="UP001194468"/>
    </source>
</evidence>
<keyword evidence="4" id="KW-0067">ATP-binding</keyword>
<keyword evidence="3" id="KW-0378">Hydrolase</keyword>
<keyword evidence="3" id="KW-0347">Helicase</keyword>
<dbReference type="AlphaFoldDB" id="A0AAD4BDY5"/>
<dbReference type="GO" id="GO:0006338">
    <property type="term" value="P:chromatin remodeling"/>
    <property type="evidence" value="ECO:0007669"/>
    <property type="project" value="TreeGrafter"/>
</dbReference>
<dbReference type="PANTHER" id="PTHR45685">
    <property type="entry name" value="HELICASE SRCAP-RELATED"/>
    <property type="match status" value="1"/>
</dbReference>
<dbReference type="Proteomes" id="UP001194468">
    <property type="component" value="Unassembled WGS sequence"/>
</dbReference>
<dbReference type="GO" id="GO:0016887">
    <property type="term" value="F:ATP hydrolysis activity"/>
    <property type="evidence" value="ECO:0007669"/>
    <property type="project" value="TreeGrafter"/>
</dbReference>
<evidence type="ECO:0000256" key="6">
    <source>
        <dbReference type="ARBA" id="ARBA00023159"/>
    </source>
</evidence>
<evidence type="ECO:0000256" key="4">
    <source>
        <dbReference type="ARBA" id="ARBA00022840"/>
    </source>
</evidence>
<dbReference type="Pfam" id="PF00176">
    <property type="entry name" value="SNF2-rel_dom"/>
    <property type="match status" value="1"/>
</dbReference>